<organism evidence="1 2">
    <name type="scientific">Craurococcus roseus</name>
    <dbReference type="NCBI Taxonomy" id="77585"/>
    <lineage>
        <taxon>Bacteria</taxon>
        <taxon>Pseudomonadati</taxon>
        <taxon>Pseudomonadota</taxon>
        <taxon>Alphaproteobacteria</taxon>
        <taxon>Acetobacterales</taxon>
        <taxon>Acetobacteraceae</taxon>
        <taxon>Craurococcus</taxon>
    </lineage>
</organism>
<dbReference type="PRINTS" id="PR00413">
    <property type="entry name" value="HADHALOGNASE"/>
</dbReference>
<dbReference type="NCBIfam" id="TIGR01509">
    <property type="entry name" value="HAD-SF-IA-v3"/>
    <property type="match status" value="1"/>
</dbReference>
<proteinExistence type="predicted"/>
<dbReference type="Pfam" id="PF00702">
    <property type="entry name" value="Hydrolase"/>
    <property type="match status" value="1"/>
</dbReference>
<name>A0ABN1FNT6_9PROT</name>
<dbReference type="SFLD" id="SFLDG01135">
    <property type="entry name" value="C1.5.6:_HAD__Beta-PGM__Phospha"/>
    <property type="match status" value="1"/>
</dbReference>
<sequence length="266" mass="27393">MLPAAQPLGSEARGNALARGNGRLLTTTGLATAPAPDAPLRAAVEAVVLDMDGTLLDTEGPYREAFLTSAAALGQAVDEAFYATLVGVSSRERGALVLARYGPGFPWMECLRDYRARKARLLTDGVRAKPGAAELLAECAARGLPCAVATSATRRTASAALGRAGLLDAFAALAARDDVAHGKPHPALFLRAAEAVGAAPSRCVAVEDSPPGVLAARAAGMRVVMVPDALPPTQELLRRGRVSVAADLREAGALLRRLRDGEEGSG</sequence>
<dbReference type="InterPro" id="IPR023214">
    <property type="entry name" value="HAD_sf"/>
</dbReference>
<dbReference type="InterPro" id="IPR006439">
    <property type="entry name" value="HAD-SF_hydro_IA"/>
</dbReference>
<comment type="caution">
    <text evidence="1">The sequence shown here is derived from an EMBL/GenBank/DDBJ whole genome shotgun (WGS) entry which is preliminary data.</text>
</comment>
<evidence type="ECO:0000313" key="1">
    <source>
        <dbReference type="EMBL" id="GAA0594695.1"/>
    </source>
</evidence>
<dbReference type="InterPro" id="IPR023198">
    <property type="entry name" value="PGP-like_dom2"/>
</dbReference>
<dbReference type="InterPro" id="IPR036412">
    <property type="entry name" value="HAD-like_sf"/>
</dbReference>
<dbReference type="Gene3D" id="3.40.50.1000">
    <property type="entry name" value="HAD superfamily/HAD-like"/>
    <property type="match status" value="1"/>
</dbReference>
<dbReference type="SUPFAM" id="SSF56784">
    <property type="entry name" value="HAD-like"/>
    <property type="match status" value="1"/>
</dbReference>
<dbReference type="PANTHER" id="PTHR18901:SF38">
    <property type="entry name" value="PSEUDOURIDINE-5'-PHOSPHATASE"/>
    <property type="match status" value="1"/>
</dbReference>
<dbReference type="Proteomes" id="UP001501588">
    <property type="component" value="Unassembled WGS sequence"/>
</dbReference>
<accession>A0ABN1FNT6</accession>
<dbReference type="EMBL" id="BAAAFZ010000060">
    <property type="protein sequence ID" value="GAA0594695.1"/>
    <property type="molecule type" value="Genomic_DNA"/>
</dbReference>
<reference evidence="1 2" key="1">
    <citation type="journal article" date="2019" name="Int. J. Syst. Evol. Microbiol.">
        <title>The Global Catalogue of Microorganisms (GCM) 10K type strain sequencing project: providing services to taxonomists for standard genome sequencing and annotation.</title>
        <authorList>
            <consortium name="The Broad Institute Genomics Platform"/>
            <consortium name="The Broad Institute Genome Sequencing Center for Infectious Disease"/>
            <person name="Wu L."/>
            <person name="Ma J."/>
        </authorList>
    </citation>
    <scope>NUCLEOTIDE SEQUENCE [LARGE SCALE GENOMIC DNA]</scope>
    <source>
        <strain evidence="1 2">JCM 9933</strain>
    </source>
</reference>
<dbReference type="SFLD" id="SFLDG01129">
    <property type="entry name" value="C1.5:_HAD__Beta-PGM__Phosphata"/>
    <property type="match status" value="1"/>
</dbReference>
<protein>
    <recommendedName>
        <fullName evidence="3">HAD family phosphatase</fullName>
    </recommendedName>
</protein>
<dbReference type="SFLD" id="SFLDS00003">
    <property type="entry name" value="Haloacid_Dehalogenase"/>
    <property type="match status" value="1"/>
</dbReference>
<keyword evidence="2" id="KW-1185">Reference proteome</keyword>
<dbReference type="PANTHER" id="PTHR18901">
    <property type="entry name" value="2-DEOXYGLUCOSE-6-PHOSPHATE PHOSPHATASE 2"/>
    <property type="match status" value="1"/>
</dbReference>
<evidence type="ECO:0008006" key="3">
    <source>
        <dbReference type="Google" id="ProtNLM"/>
    </source>
</evidence>
<dbReference type="Gene3D" id="1.10.150.240">
    <property type="entry name" value="Putative phosphatase, domain 2"/>
    <property type="match status" value="1"/>
</dbReference>
<evidence type="ECO:0000313" key="2">
    <source>
        <dbReference type="Proteomes" id="UP001501588"/>
    </source>
</evidence>
<gene>
    <name evidence="1" type="ORF">GCM10009416_36180</name>
</gene>